<name>A0ABD2XHK9_9HYME</name>
<gene>
    <name evidence="3" type="ORF">TKK_003253</name>
</gene>
<accession>A0ABD2XHK9</accession>
<comment type="caution">
    <text evidence="3">The sequence shown here is derived from an EMBL/GenBank/DDBJ whole genome shotgun (WGS) entry which is preliminary data.</text>
</comment>
<evidence type="ECO:0000259" key="2">
    <source>
        <dbReference type="Pfam" id="PF15055"/>
    </source>
</evidence>
<evidence type="ECO:0000313" key="3">
    <source>
        <dbReference type="EMBL" id="KAL3404293.1"/>
    </source>
</evidence>
<dbReference type="EMBL" id="JBJJXI010000026">
    <property type="protein sequence ID" value="KAL3404293.1"/>
    <property type="molecule type" value="Genomic_DNA"/>
</dbReference>
<proteinExistence type="predicted"/>
<evidence type="ECO:0000256" key="1">
    <source>
        <dbReference type="SAM" id="Phobius"/>
    </source>
</evidence>
<keyword evidence="1" id="KW-0812">Transmembrane</keyword>
<sequence length="79" mass="8503">MTEARSIISSRDRDCLGCRLVSGSGLIGAGLYILYHARGMTKVAGKSIMFTAGGASMAIGLARIFDFPPFRQKYEVAEN</sequence>
<dbReference type="Pfam" id="PF15055">
    <property type="entry name" value="DMAC1_Dmo2"/>
    <property type="match status" value="1"/>
</dbReference>
<keyword evidence="1" id="KW-1133">Transmembrane helix</keyword>
<dbReference type="Proteomes" id="UP001627154">
    <property type="component" value="Unassembled WGS sequence"/>
</dbReference>
<feature type="domain" description="Distal membrane-arm assembly complex protein 1-like" evidence="2">
    <location>
        <begin position="14"/>
        <end position="60"/>
    </location>
</feature>
<reference evidence="3 4" key="1">
    <citation type="journal article" date="2024" name="bioRxiv">
        <title>A reference genome for Trichogramma kaykai: A tiny desert-dwelling parasitoid wasp with competing sex-ratio distorters.</title>
        <authorList>
            <person name="Culotta J."/>
            <person name="Lindsey A.R."/>
        </authorList>
    </citation>
    <scope>NUCLEOTIDE SEQUENCE [LARGE SCALE GENOMIC DNA]</scope>
    <source>
        <strain evidence="3 4">KSX58</strain>
    </source>
</reference>
<protein>
    <recommendedName>
        <fullName evidence="2">Distal membrane-arm assembly complex protein 1-like domain-containing protein</fullName>
    </recommendedName>
</protein>
<organism evidence="3 4">
    <name type="scientific">Trichogramma kaykai</name>
    <dbReference type="NCBI Taxonomy" id="54128"/>
    <lineage>
        <taxon>Eukaryota</taxon>
        <taxon>Metazoa</taxon>
        <taxon>Ecdysozoa</taxon>
        <taxon>Arthropoda</taxon>
        <taxon>Hexapoda</taxon>
        <taxon>Insecta</taxon>
        <taxon>Pterygota</taxon>
        <taxon>Neoptera</taxon>
        <taxon>Endopterygota</taxon>
        <taxon>Hymenoptera</taxon>
        <taxon>Apocrita</taxon>
        <taxon>Proctotrupomorpha</taxon>
        <taxon>Chalcidoidea</taxon>
        <taxon>Trichogrammatidae</taxon>
        <taxon>Trichogramma</taxon>
    </lineage>
</organism>
<evidence type="ECO:0000313" key="4">
    <source>
        <dbReference type="Proteomes" id="UP001627154"/>
    </source>
</evidence>
<dbReference type="AlphaFoldDB" id="A0ABD2XHK9"/>
<dbReference type="InterPro" id="IPR028036">
    <property type="entry name" value="DMAC1-like_dom"/>
</dbReference>
<keyword evidence="4" id="KW-1185">Reference proteome</keyword>
<feature type="transmembrane region" description="Helical" evidence="1">
    <location>
        <begin position="47"/>
        <end position="65"/>
    </location>
</feature>
<feature type="transmembrane region" description="Helical" evidence="1">
    <location>
        <begin position="16"/>
        <end position="35"/>
    </location>
</feature>
<keyword evidence="1" id="KW-0472">Membrane</keyword>